<evidence type="ECO:0000313" key="2">
    <source>
        <dbReference type="Proteomes" id="UP001367508"/>
    </source>
</evidence>
<protein>
    <submittedName>
        <fullName evidence="1">Uncharacterized protein</fullName>
    </submittedName>
</protein>
<accession>A0AAN9KV86</accession>
<gene>
    <name evidence="1" type="ORF">VNO77_27150</name>
</gene>
<reference evidence="1 2" key="1">
    <citation type="submission" date="2024-01" db="EMBL/GenBank/DDBJ databases">
        <title>The genomes of 5 underutilized Papilionoideae crops provide insights into root nodulation and disease resistanc.</title>
        <authorList>
            <person name="Jiang F."/>
        </authorList>
    </citation>
    <scope>NUCLEOTIDE SEQUENCE [LARGE SCALE GENOMIC DNA]</scope>
    <source>
        <strain evidence="1">LVBAO_FW01</strain>
        <tissue evidence="1">Leaves</tissue>
    </source>
</reference>
<dbReference type="EMBL" id="JAYMYQ010000006">
    <property type="protein sequence ID" value="KAK7323666.1"/>
    <property type="molecule type" value="Genomic_DNA"/>
</dbReference>
<sequence>MNKNLLTARFCSWFNSYLAKEPQDAALLPPKHLPSLYVLQGSCYWRTAMTDFMVEKYSESFPLLSLDLLAFIPVPLYFFCQKATSLRHLRNRFHRSKARLKNEEIFTKKCSEAREPG</sequence>
<dbReference type="AlphaFoldDB" id="A0AAN9KV86"/>
<name>A0AAN9KV86_CANGL</name>
<organism evidence="1 2">
    <name type="scientific">Canavalia gladiata</name>
    <name type="common">Sword bean</name>
    <name type="synonym">Dolichos gladiatus</name>
    <dbReference type="NCBI Taxonomy" id="3824"/>
    <lineage>
        <taxon>Eukaryota</taxon>
        <taxon>Viridiplantae</taxon>
        <taxon>Streptophyta</taxon>
        <taxon>Embryophyta</taxon>
        <taxon>Tracheophyta</taxon>
        <taxon>Spermatophyta</taxon>
        <taxon>Magnoliopsida</taxon>
        <taxon>eudicotyledons</taxon>
        <taxon>Gunneridae</taxon>
        <taxon>Pentapetalae</taxon>
        <taxon>rosids</taxon>
        <taxon>fabids</taxon>
        <taxon>Fabales</taxon>
        <taxon>Fabaceae</taxon>
        <taxon>Papilionoideae</taxon>
        <taxon>50 kb inversion clade</taxon>
        <taxon>NPAAA clade</taxon>
        <taxon>indigoferoid/millettioid clade</taxon>
        <taxon>Phaseoleae</taxon>
        <taxon>Canavalia</taxon>
    </lineage>
</organism>
<dbReference type="Proteomes" id="UP001367508">
    <property type="component" value="Unassembled WGS sequence"/>
</dbReference>
<keyword evidence="2" id="KW-1185">Reference proteome</keyword>
<comment type="caution">
    <text evidence="1">The sequence shown here is derived from an EMBL/GenBank/DDBJ whole genome shotgun (WGS) entry which is preliminary data.</text>
</comment>
<evidence type="ECO:0000313" key="1">
    <source>
        <dbReference type="EMBL" id="KAK7323666.1"/>
    </source>
</evidence>
<proteinExistence type="predicted"/>